<evidence type="ECO:0000256" key="1">
    <source>
        <dbReference type="SAM" id="MobiDB-lite"/>
    </source>
</evidence>
<dbReference type="GeneID" id="127566118"/>
<proteinExistence type="predicted"/>
<gene>
    <name evidence="3" type="primary">LOC127566118</name>
</gene>
<accession>A0A9C6T918</accession>
<keyword evidence="2" id="KW-1185">Reference proteome</keyword>
<reference evidence="3" key="1">
    <citation type="submission" date="2025-08" db="UniProtKB">
        <authorList>
            <consortium name="RefSeq"/>
        </authorList>
    </citation>
    <scope>IDENTIFICATION</scope>
    <source>
        <strain evidence="3">15112-1751.03</strain>
        <tissue evidence="3">Whole Adult</tissue>
    </source>
</reference>
<evidence type="ECO:0000313" key="2">
    <source>
        <dbReference type="Proteomes" id="UP000515160"/>
    </source>
</evidence>
<feature type="region of interest" description="Disordered" evidence="1">
    <location>
        <begin position="82"/>
        <end position="124"/>
    </location>
</feature>
<evidence type="ECO:0000313" key="3">
    <source>
        <dbReference type="RefSeq" id="XP_051863688.1"/>
    </source>
</evidence>
<protein>
    <submittedName>
        <fullName evidence="3">Uncharacterized protein LOC127566118</fullName>
    </submittedName>
</protein>
<name>A0A9C6T918_DROAB</name>
<dbReference type="AlphaFoldDB" id="A0A9C6T918"/>
<sequence>MEVSNPDTSSSGGPKIACFVNYRSNPEHRHPLRKICRPNKRSSTSTAAVHTPFGAVHAEESMYCESLIAFWGLPYAVALHGGSASTEDDGLPRANPNGYPSQGSNEKRMHGEYPLSDPVPFVEK</sequence>
<dbReference type="Proteomes" id="UP000515160">
    <property type="component" value="Chromosome 2R"/>
</dbReference>
<organism evidence="2 3">
    <name type="scientific">Drosophila albomicans</name>
    <name type="common">Fruit fly</name>
    <dbReference type="NCBI Taxonomy" id="7291"/>
    <lineage>
        <taxon>Eukaryota</taxon>
        <taxon>Metazoa</taxon>
        <taxon>Ecdysozoa</taxon>
        <taxon>Arthropoda</taxon>
        <taxon>Hexapoda</taxon>
        <taxon>Insecta</taxon>
        <taxon>Pterygota</taxon>
        <taxon>Neoptera</taxon>
        <taxon>Endopterygota</taxon>
        <taxon>Diptera</taxon>
        <taxon>Brachycera</taxon>
        <taxon>Muscomorpha</taxon>
        <taxon>Ephydroidea</taxon>
        <taxon>Drosophilidae</taxon>
        <taxon>Drosophila</taxon>
    </lineage>
</organism>
<dbReference type="RefSeq" id="XP_051863688.1">
    <property type="nucleotide sequence ID" value="XM_052007728.1"/>
</dbReference>